<feature type="domain" description="RDRP C-terminal head" evidence="11">
    <location>
        <begin position="1018"/>
        <end position="1173"/>
    </location>
</feature>
<dbReference type="Pfam" id="PF05183">
    <property type="entry name" value="RdRP"/>
    <property type="match status" value="1"/>
</dbReference>
<keyword evidence="6" id="KW-0943">RNA-mediated gene silencing</keyword>
<dbReference type="PANTHER" id="PTHR23079:SF55">
    <property type="entry name" value="RNA-DIRECTED RNA POLYMERASE"/>
    <property type="match status" value="1"/>
</dbReference>
<keyword evidence="4 8" id="KW-0548">Nucleotidyltransferase</keyword>
<evidence type="ECO:0000256" key="2">
    <source>
        <dbReference type="ARBA" id="ARBA00022484"/>
    </source>
</evidence>
<evidence type="ECO:0000313" key="12">
    <source>
        <dbReference type="Proteomes" id="UP000046395"/>
    </source>
</evidence>
<name>A0A5S6QQY7_TRIMR</name>
<evidence type="ECO:0000313" key="13">
    <source>
        <dbReference type="WBParaSite" id="TMUE_2000009307.1"/>
    </source>
</evidence>
<evidence type="ECO:0000259" key="9">
    <source>
        <dbReference type="Pfam" id="PF05183"/>
    </source>
</evidence>
<dbReference type="InterPro" id="IPR057596">
    <property type="entry name" value="RDRP_core"/>
</dbReference>
<feature type="domain" description="RDRP core" evidence="9">
    <location>
        <begin position="430"/>
        <end position="996"/>
    </location>
</feature>
<proteinExistence type="inferred from homology"/>
<evidence type="ECO:0000256" key="8">
    <source>
        <dbReference type="RuleBase" id="RU363098"/>
    </source>
</evidence>
<dbReference type="WBParaSite" id="TMUE_2000009307.1">
    <property type="protein sequence ID" value="TMUE_2000009307.1"/>
    <property type="gene ID" value="WBGene00285572"/>
</dbReference>
<feature type="domain" description="PH-like" evidence="10">
    <location>
        <begin position="179"/>
        <end position="315"/>
    </location>
</feature>
<organism evidence="12 13">
    <name type="scientific">Trichuris muris</name>
    <name type="common">Mouse whipworm</name>
    <dbReference type="NCBI Taxonomy" id="70415"/>
    <lineage>
        <taxon>Eukaryota</taxon>
        <taxon>Metazoa</taxon>
        <taxon>Ecdysozoa</taxon>
        <taxon>Nematoda</taxon>
        <taxon>Enoplea</taxon>
        <taxon>Dorylaimia</taxon>
        <taxon>Trichinellida</taxon>
        <taxon>Trichuridae</taxon>
        <taxon>Trichuris</taxon>
    </lineage>
</organism>
<evidence type="ECO:0000256" key="5">
    <source>
        <dbReference type="ARBA" id="ARBA00022884"/>
    </source>
</evidence>
<keyword evidence="12" id="KW-1185">Reference proteome</keyword>
<accession>A0A5S6QQY7</accession>
<dbReference type="PANTHER" id="PTHR23079">
    <property type="entry name" value="RNA-DEPENDENT RNA POLYMERASE"/>
    <property type="match status" value="1"/>
</dbReference>
<protein>
    <recommendedName>
        <fullName evidence="8">RNA-dependent RNA polymerase</fullName>
        <ecNumber evidence="8">2.7.7.48</ecNumber>
    </recommendedName>
</protein>
<evidence type="ECO:0000259" key="10">
    <source>
        <dbReference type="Pfam" id="PF25359"/>
    </source>
</evidence>
<comment type="similarity">
    <text evidence="1 8">Belongs to the RdRP family.</text>
</comment>
<evidence type="ECO:0000256" key="6">
    <source>
        <dbReference type="ARBA" id="ARBA00023158"/>
    </source>
</evidence>
<evidence type="ECO:0000256" key="1">
    <source>
        <dbReference type="ARBA" id="ARBA00005762"/>
    </source>
</evidence>
<dbReference type="GO" id="GO:0030422">
    <property type="term" value="P:siRNA processing"/>
    <property type="evidence" value="ECO:0007669"/>
    <property type="project" value="TreeGrafter"/>
</dbReference>
<keyword evidence="5 8" id="KW-0694">RNA-binding</keyword>
<dbReference type="STRING" id="70415.A0A5S6QQY7"/>
<dbReference type="Proteomes" id="UP000046395">
    <property type="component" value="Unassembled WGS sequence"/>
</dbReference>
<dbReference type="InterPro" id="IPR058752">
    <property type="entry name" value="RDRP_C_head"/>
</dbReference>
<dbReference type="InterPro" id="IPR057493">
    <property type="entry name" value="PH_RdRP-assoc"/>
</dbReference>
<dbReference type="EC" id="2.7.7.48" evidence="8"/>
<keyword evidence="3 8" id="KW-0808">Transferase</keyword>
<sequence length="1416" mass="160205">MDNGVDLVQSSPPADRVGSCNRLELLLRFHCRWGSRSGDVLCEMLRTRLLPISESLGVTMVVTSLDEGNLDSDTYKLFVQVLPGDVLSAGSLCSTFEDLLLHFFHYWTTIDEPDELNDVEDGTTGTDAKEPLFLEFTQDNAYNCPFTSCHRWERVGSLRWGYFLGIGNFISACVIEPAKYVVFCDFEHDTRRIHIVISSMEFTTGGKATCMHKISVNYRSLHYVMIDYGARYADFYFRIKYPPLLYTSSGFRGSKSRYDPVTSFPFCGRKVIGGCPVLMLRLMAVRGADHDHLWDMICRMKRQARVPVYFGHVTKESFTACPDIAMTEASWNFDCQYYWSALKSRALAVAAQMDNGFADQVLAAFSKNPKATERALSYALSLIDQLQEIFLASSFKRYFDMYDSWDTIDTKMAEISEEDDSLVQVRKIVVTPTRVLPTIPDTMVSNRVIRNFGAEWALRVVFRSDDGGRMRANVMNAEDIDKVIRVPLLRGINIGNRHYDFLGWSNSQLRDGGCYFYAVTDTGKTAADIRKWMGNFDGIGNIPKLMSRMGQCFTQSLSSVKIPYPIGSKEVPVEKDFFSRVNGENMFCFSDGVGQISTQLATEVSELLQLSPVPSAFQIRFAGCKGMLSVNPCLPKEQKIVFRESMLKFKTESSNVLEIVKTSQPCTVNLNRPLILILDQVALGESPEVKERMHCRINELLNDQLYSMADMFLLEHCASSELARTVQLGIDFKRLTSVGIRLTEEVFFRSMMLSIYSAKVKEQLIKLKIDLPPHLGRTLFGVLDETGILALNEVFIQISEDMNDPGNNLKVITGKVMVTKSPCIVPGDVRILNAVDVDVLKHMRDVIVFPKIGYRPLMDQMAGSDLDGDEYLAFWDPDLMFTKNHKPLSFEKPALTNYDGEITIGAMVNFFVMYMCSDSIGNIATAHLVASDRLGIFSEVPMGLAKKHSMAVDFPKTGVVPDNLTEEEKIVQYPDYLSFGRFPTYKSKWLPGPMTRRVRSVVDIIDQNYVRVCKVSVDADMSYGVWNDFKAGATVTYKYYRQQLFSLLSEYGIASEFQLFSGHFTDCKGRLAKGERDDYSLFTTERIVRIRLKGLIAKFRNWFAREFKVAYSELATNERALSKASAWYMVAYGDNEAIHSRSAFSFAWLVWDLLAVVKERRPANVKIHGNPMMSHLERLIETATSESNCASISKLMMCAANSDYNTGMKQVLCVYLNWCLRSGFAGPDNLSNFADIFAKFMEHLKSSSHVVPFEVDNSVSDEKLVIHTKSRAELLMDLFKYLGTGNSRASNGSTKENNHVSAALVDAAFKAYHKAALSGNFSSFYLEKPWKMDWDVKEMEPMTFLPPEEYTSSAKARYMYNRLKEWSGVIELAYRHKGYGYFIVSAIGSLSARSRLYELLVCEDLESALRHDVCPL</sequence>
<evidence type="ECO:0000256" key="3">
    <source>
        <dbReference type="ARBA" id="ARBA00022679"/>
    </source>
</evidence>
<dbReference type="GO" id="GO:0031380">
    <property type="term" value="C:nuclear RNA-directed RNA polymerase complex"/>
    <property type="evidence" value="ECO:0007669"/>
    <property type="project" value="TreeGrafter"/>
</dbReference>
<comment type="catalytic activity">
    <reaction evidence="7 8">
        <text>RNA(n) + a ribonucleoside 5'-triphosphate = RNA(n+1) + diphosphate</text>
        <dbReference type="Rhea" id="RHEA:21248"/>
        <dbReference type="Rhea" id="RHEA-COMP:14527"/>
        <dbReference type="Rhea" id="RHEA-COMP:17342"/>
        <dbReference type="ChEBI" id="CHEBI:33019"/>
        <dbReference type="ChEBI" id="CHEBI:61557"/>
        <dbReference type="ChEBI" id="CHEBI:140395"/>
        <dbReference type="EC" id="2.7.7.48"/>
    </reaction>
</comment>
<dbReference type="Pfam" id="PF26253">
    <property type="entry name" value="RdRP_head"/>
    <property type="match status" value="1"/>
</dbReference>
<dbReference type="GO" id="GO:0003723">
    <property type="term" value="F:RNA binding"/>
    <property type="evidence" value="ECO:0007669"/>
    <property type="project" value="UniProtKB-KW"/>
</dbReference>
<evidence type="ECO:0000256" key="4">
    <source>
        <dbReference type="ARBA" id="ARBA00022695"/>
    </source>
</evidence>
<dbReference type="GO" id="GO:0003968">
    <property type="term" value="F:RNA-directed RNA polymerase activity"/>
    <property type="evidence" value="ECO:0007669"/>
    <property type="project" value="UniProtKB-KW"/>
</dbReference>
<evidence type="ECO:0000259" key="11">
    <source>
        <dbReference type="Pfam" id="PF26253"/>
    </source>
</evidence>
<dbReference type="Pfam" id="PF25359">
    <property type="entry name" value="PH_met_RdRP"/>
    <property type="match status" value="1"/>
</dbReference>
<evidence type="ECO:0000256" key="7">
    <source>
        <dbReference type="ARBA" id="ARBA00048744"/>
    </source>
</evidence>
<keyword evidence="2 8" id="KW-0696">RNA-directed RNA polymerase</keyword>
<reference evidence="13" key="1">
    <citation type="submission" date="2019-12" db="UniProtKB">
        <authorList>
            <consortium name="WormBaseParasite"/>
        </authorList>
    </citation>
    <scope>IDENTIFICATION</scope>
</reference>
<dbReference type="InterPro" id="IPR007855">
    <property type="entry name" value="RDRP"/>
</dbReference>